<evidence type="ECO:0000313" key="13">
    <source>
        <dbReference type="Proteomes" id="UP000441925"/>
    </source>
</evidence>
<dbReference type="SUPFAM" id="SSF51445">
    <property type="entry name" value="(Trans)glycosidases"/>
    <property type="match status" value="1"/>
</dbReference>
<evidence type="ECO:0000256" key="9">
    <source>
        <dbReference type="ARBA" id="ARBA00031501"/>
    </source>
</evidence>
<dbReference type="AlphaFoldDB" id="A0A6N7VFE0"/>
<dbReference type="NCBIfam" id="NF011080">
    <property type="entry name" value="PRK14508.1-3"/>
    <property type="match status" value="1"/>
</dbReference>
<dbReference type="EMBL" id="VULQ01000007">
    <property type="protein sequence ID" value="MSS78160.1"/>
    <property type="molecule type" value="Genomic_DNA"/>
</dbReference>
<keyword evidence="6 10" id="KW-0808">Transferase</keyword>
<dbReference type="RefSeq" id="WP_154541017.1">
    <property type="nucleotide sequence ID" value="NZ_VULQ01000007.1"/>
</dbReference>
<dbReference type="InterPro" id="IPR017853">
    <property type="entry name" value="GH"/>
</dbReference>
<keyword evidence="13" id="KW-1185">Reference proteome</keyword>
<evidence type="ECO:0000256" key="10">
    <source>
        <dbReference type="RuleBase" id="RU361207"/>
    </source>
</evidence>
<protein>
    <recommendedName>
        <fullName evidence="4 10">4-alpha-glucanotransferase</fullName>
        <ecNumber evidence="3 10">2.4.1.25</ecNumber>
    </recommendedName>
    <alternativeName>
        <fullName evidence="8 10">Amylomaltase</fullName>
    </alternativeName>
    <alternativeName>
        <fullName evidence="9 10">Disproportionating enzyme</fullName>
    </alternativeName>
</protein>
<dbReference type="GO" id="GO:0004134">
    <property type="term" value="F:4-alpha-glucanotransferase activity"/>
    <property type="evidence" value="ECO:0007669"/>
    <property type="project" value="UniProtKB-EC"/>
</dbReference>
<feature type="coiled-coil region" evidence="11">
    <location>
        <begin position="114"/>
        <end position="145"/>
    </location>
</feature>
<proteinExistence type="inferred from homology"/>
<keyword evidence="11" id="KW-0175">Coiled coil</keyword>
<sequence length="508" mass="59977">MKKNKRFKRSNGIIMPIFSLPSDYGIGTFGKEAYKFIDFLAKASIGYWQILPLGPTSYGDSPYQSFSSFAGNPYFIDLDLLSEDGLIEKDDYSKLNFGEYEESIDYSILYNIRFRILKKAYENIDNNLKEKIEEFKKEEEEWLKDYCLFMAIKKDQLDISWIDFDKDLRDRNPKALKDFTKKHIDDINFYAFIQYEFFKQWKNLKAYANRKHIKIIGDLPIYLALDSADAWANTKILKLDKDEKKPDFVAAVPPDAYSEDGQLWGNPIYNWESLEEDGFKFWMDRIRINLRLYDILRLDHFRGFESYYEVPATDENAKYGKWKKAKGDEFFKKIKEEFKDAEFIAEDLGFITKEVEDLKNKVGFPGMKVIQFAFGEDFTSEYLPHNYERNSIVYASTHDSDTLKGWFDNLDEKTKEMVVDYFDIKEDESVNFKIIRALMASVSDIAIFQIQDLLELGNEARINKPGILGENWQWRLKKDILDEELSEKIKSLAKLYERGNYENKIKQE</sequence>
<evidence type="ECO:0000256" key="8">
    <source>
        <dbReference type="ARBA" id="ARBA00031423"/>
    </source>
</evidence>
<evidence type="ECO:0000256" key="5">
    <source>
        <dbReference type="ARBA" id="ARBA00022676"/>
    </source>
</evidence>
<dbReference type="Proteomes" id="UP000441925">
    <property type="component" value="Unassembled WGS sequence"/>
</dbReference>
<accession>A0A6N7VFE0</accession>
<reference evidence="12 13" key="1">
    <citation type="submission" date="2019-08" db="EMBL/GenBank/DDBJ databases">
        <title>In-depth cultivation of the pig gut microbiome towards novel bacterial diversity and tailored functional studies.</title>
        <authorList>
            <person name="Wylensek D."/>
            <person name="Hitch T.C.A."/>
            <person name="Clavel T."/>
        </authorList>
    </citation>
    <scope>NUCLEOTIDE SEQUENCE [LARGE SCALE GENOMIC DNA]</scope>
    <source>
        <strain evidence="12 13">WCA-380-WT-2B</strain>
    </source>
</reference>
<dbReference type="InterPro" id="IPR003385">
    <property type="entry name" value="Glyco_hydro_77"/>
</dbReference>
<keyword evidence="5 10" id="KW-0328">Glycosyltransferase</keyword>
<keyword evidence="7 10" id="KW-0119">Carbohydrate metabolism</keyword>
<evidence type="ECO:0000256" key="11">
    <source>
        <dbReference type="SAM" id="Coils"/>
    </source>
</evidence>
<dbReference type="NCBIfam" id="TIGR00217">
    <property type="entry name" value="malQ"/>
    <property type="match status" value="1"/>
</dbReference>
<evidence type="ECO:0000256" key="4">
    <source>
        <dbReference type="ARBA" id="ARBA00020295"/>
    </source>
</evidence>
<dbReference type="EC" id="2.4.1.25" evidence="3 10"/>
<dbReference type="Gene3D" id="3.20.20.80">
    <property type="entry name" value="Glycosidases"/>
    <property type="match status" value="1"/>
</dbReference>
<evidence type="ECO:0000256" key="3">
    <source>
        <dbReference type="ARBA" id="ARBA00012560"/>
    </source>
</evidence>
<comment type="similarity">
    <text evidence="2 10">Belongs to the disproportionating enzyme family.</text>
</comment>
<gene>
    <name evidence="12" type="primary">malQ</name>
    <name evidence="12" type="ORF">FYJ26_07070</name>
</gene>
<evidence type="ECO:0000256" key="2">
    <source>
        <dbReference type="ARBA" id="ARBA00005684"/>
    </source>
</evidence>
<comment type="catalytic activity">
    <reaction evidence="1 10">
        <text>Transfers a segment of a (1-&gt;4)-alpha-D-glucan to a new position in an acceptor, which may be glucose or a (1-&gt;4)-alpha-D-glucan.</text>
        <dbReference type="EC" id="2.4.1.25"/>
    </reaction>
</comment>
<dbReference type="GO" id="GO:0005975">
    <property type="term" value="P:carbohydrate metabolic process"/>
    <property type="evidence" value="ECO:0007669"/>
    <property type="project" value="InterPro"/>
</dbReference>
<evidence type="ECO:0000256" key="7">
    <source>
        <dbReference type="ARBA" id="ARBA00023277"/>
    </source>
</evidence>
<evidence type="ECO:0000313" key="12">
    <source>
        <dbReference type="EMBL" id="MSS78160.1"/>
    </source>
</evidence>
<dbReference type="Pfam" id="PF02446">
    <property type="entry name" value="Glyco_hydro_77"/>
    <property type="match status" value="1"/>
</dbReference>
<name>A0A6N7VFE0_9FIRM</name>
<dbReference type="PANTHER" id="PTHR32438">
    <property type="entry name" value="4-ALPHA-GLUCANOTRANSFERASE DPE1, CHLOROPLASTIC/AMYLOPLASTIC"/>
    <property type="match status" value="1"/>
</dbReference>
<organism evidence="12 13">
    <name type="scientific">Anaerococcus porci</name>
    <dbReference type="NCBI Taxonomy" id="2652269"/>
    <lineage>
        <taxon>Bacteria</taxon>
        <taxon>Bacillati</taxon>
        <taxon>Bacillota</taxon>
        <taxon>Tissierellia</taxon>
        <taxon>Tissierellales</taxon>
        <taxon>Peptoniphilaceae</taxon>
        <taxon>Anaerococcus</taxon>
    </lineage>
</organism>
<evidence type="ECO:0000256" key="6">
    <source>
        <dbReference type="ARBA" id="ARBA00022679"/>
    </source>
</evidence>
<comment type="caution">
    <text evidence="12">The sequence shown here is derived from an EMBL/GenBank/DDBJ whole genome shotgun (WGS) entry which is preliminary data.</text>
</comment>
<evidence type="ECO:0000256" key="1">
    <source>
        <dbReference type="ARBA" id="ARBA00000439"/>
    </source>
</evidence>
<dbReference type="PANTHER" id="PTHR32438:SF5">
    <property type="entry name" value="4-ALPHA-GLUCANOTRANSFERASE DPE1, CHLOROPLASTIC_AMYLOPLASTIC"/>
    <property type="match status" value="1"/>
</dbReference>